<name>A0AAN9THU7_9HEMI</name>
<protein>
    <submittedName>
        <fullName evidence="1">Uncharacterized protein</fullName>
    </submittedName>
</protein>
<evidence type="ECO:0000313" key="1">
    <source>
        <dbReference type="EMBL" id="KAK7585931.1"/>
    </source>
</evidence>
<organism evidence="1 2">
    <name type="scientific">Parthenolecanium corni</name>
    <dbReference type="NCBI Taxonomy" id="536013"/>
    <lineage>
        <taxon>Eukaryota</taxon>
        <taxon>Metazoa</taxon>
        <taxon>Ecdysozoa</taxon>
        <taxon>Arthropoda</taxon>
        <taxon>Hexapoda</taxon>
        <taxon>Insecta</taxon>
        <taxon>Pterygota</taxon>
        <taxon>Neoptera</taxon>
        <taxon>Paraneoptera</taxon>
        <taxon>Hemiptera</taxon>
        <taxon>Sternorrhyncha</taxon>
        <taxon>Coccoidea</taxon>
        <taxon>Coccidae</taxon>
        <taxon>Parthenolecanium</taxon>
    </lineage>
</organism>
<gene>
    <name evidence="1" type="ORF">V9T40_000110</name>
</gene>
<accession>A0AAN9THU7</accession>
<comment type="caution">
    <text evidence="1">The sequence shown here is derived from an EMBL/GenBank/DDBJ whole genome shotgun (WGS) entry which is preliminary data.</text>
</comment>
<reference evidence="1 2" key="1">
    <citation type="submission" date="2024-03" db="EMBL/GenBank/DDBJ databases">
        <title>Adaptation during the transition from Ophiocordyceps entomopathogen to insect associate is accompanied by gene loss and intensified selection.</title>
        <authorList>
            <person name="Ward C.M."/>
            <person name="Onetto C.A."/>
            <person name="Borneman A.R."/>
        </authorList>
    </citation>
    <scope>NUCLEOTIDE SEQUENCE [LARGE SCALE GENOMIC DNA]</scope>
    <source>
        <strain evidence="1">AWRI1</strain>
        <tissue evidence="1">Single Adult Female</tissue>
    </source>
</reference>
<evidence type="ECO:0000313" key="2">
    <source>
        <dbReference type="Proteomes" id="UP001367676"/>
    </source>
</evidence>
<dbReference type="EMBL" id="JBBCAQ010000028">
    <property type="protein sequence ID" value="KAK7585931.1"/>
    <property type="molecule type" value="Genomic_DNA"/>
</dbReference>
<keyword evidence="2" id="KW-1185">Reference proteome</keyword>
<sequence>MAITFRVQQAAAANAEAVLENVPRIRYVYSTYPQQIPSAEVLKLAHIRRLEDQKTCIEHPVLEEYAPLARCAVPN</sequence>
<dbReference type="Proteomes" id="UP001367676">
    <property type="component" value="Unassembled WGS sequence"/>
</dbReference>
<dbReference type="AlphaFoldDB" id="A0AAN9THU7"/>
<proteinExistence type="predicted"/>